<evidence type="ECO:0000313" key="5">
    <source>
        <dbReference type="Proteomes" id="UP000652691"/>
    </source>
</evidence>
<comment type="caution">
    <text evidence="2">The sequence shown here is derived from an EMBL/GenBank/DDBJ whole genome shotgun (WGS) entry which is preliminary data.</text>
</comment>
<evidence type="ECO:0000256" key="1">
    <source>
        <dbReference type="SAM" id="SignalP"/>
    </source>
</evidence>
<evidence type="ECO:0008006" key="6">
    <source>
        <dbReference type="Google" id="ProtNLM"/>
    </source>
</evidence>
<name>N9RM35_9GAMM</name>
<gene>
    <name evidence="2" type="ORF">F888_01226</name>
    <name evidence="3" type="ORF">GCM10007354_28090</name>
</gene>
<reference evidence="3 5" key="2">
    <citation type="journal article" date="2014" name="Int. J. Syst. Evol. Microbiol.">
        <title>Complete genome sequence of Corynebacterium casei LMG S-19264T (=DSM 44701T), isolated from a smear-ripened cheese.</title>
        <authorList>
            <consortium name="US DOE Joint Genome Institute (JGI-PGF)"/>
            <person name="Walter F."/>
            <person name="Albersmeier A."/>
            <person name="Kalinowski J."/>
            <person name="Ruckert C."/>
        </authorList>
    </citation>
    <scope>NUCLEOTIDE SEQUENCE [LARGE SCALE GENOMIC DNA]</scope>
    <source>
        <strain evidence="3 5">CCM 8635</strain>
    </source>
</reference>
<sequence>MYKNQILFIFIMMWCCGCASSLNPVGAKPVERFEKVFTETHLIKSKTTKTDVIALYGTTRDKTLYPDNTEIWSYYAEQDRPKKVIMTQAPQNSPAKFGPQSANASSETRASIAIYFNAQGVMSGYAISD</sequence>
<feature type="chain" id="PRO_5044737435" description="Lipoprotein SmpA/OmlA domain-containing protein" evidence="1">
    <location>
        <begin position="20"/>
        <end position="129"/>
    </location>
</feature>
<dbReference type="Proteomes" id="UP000013200">
    <property type="component" value="Unassembled WGS sequence"/>
</dbReference>
<evidence type="ECO:0000313" key="4">
    <source>
        <dbReference type="Proteomes" id="UP000013200"/>
    </source>
</evidence>
<reference evidence="3" key="3">
    <citation type="submission" date="2024-03" db="EMBL/GenBank/DDBJ databases">
        <authorList>
            <person name="Sun Q."/>
            <person name="Sedlacek I."/>
        </authorList>
    </citation>
    <scope>NUCLEOTIDE SEQUENCE</scope>
    <source>
        <strain evidence="3">CCM 8635</strain>
    </source>
</reference>
<dbReference type="HOGENOM" id="CLU_1965783_0_0_6"/>
<dbReference type="Proteomes" id="UP000652691">
    <property type="component" value="Unassembled WGS sequence"/>
</dbReference>
<dbReference type="AlphaFoldDB" id="N9RM35"/>
<evidence type="ECO:0000313" key="3">
    <source>
        <dbReference type="EMBL" id="GGH41097.1"/>
    </source>
</evidence>
<dbReference type="EMBL" id="BMDA01000004">
    <property type="protein sequence ID" value="GGH41097.1"/>
    <property type="molecule type" value="Genomic_DNA"/>
</dbReference>
<dbReference type="RefSeq" id="WP_005283593.1">
    <property type="nucleotide sequence ID" value="NZ_BMDA01000004.1"/>
</dbReference>
<reference evidence="2 4" key="1">
    <citation type="submission" date="2013-02" db="EMBL/GenBank/DDBJ databases">
        <title>The Genome Sequence of Acinetobacter sp. NIPH 3623.</title>
        <authorList>
            <consortium name="The Broad Institute Genome Sequencing Platform"/>
            <consortium name="The Broad Institute Genome Sequencing Center for Infectious Disease"/>
            <person name="Cerqueira G."/>
            <person name="Feldgarden M."/>
            <person name="Courvalin P."/>
            <person name="Perichon B."/>
            <person name="Grillot-Courvalin C."/>
            <person name="Clermont D."/>
            <person name="Rocha E."/>
            <person name="Yoon E.-J."/>
            <person name="Nemec A."/>
            <person name="Walker B."/>
            <person name="Young S.K."/>
            <person name="Zeng Q."/>
            <person name="Gargeya S."/>
            <person name="Fitzgerald M."/>
            <person name="Haas B."/>
            <person name="Abouelleil A."/>
            <person name="Alvarado L."/>
            <person name="Arachchi H.M."/>
            <person name="Berlin A.M."/>
            <person name="Chapman S.B."/>
            <person name="Dewar J."/>
            <person name="Goldberg J."/>
            <person name="Griggs A."/>
            <person name="Gujja S."/>
            <person name="Hansen M."/>
            <person name="Howarth C."/>
            <person name="Imamovic A."/>
            <person name="Larimer J."/>
            <person name="McCowan C."/>
            <person name="Murphy C."/>
            <person name="Neiman D."/>
            <person name="Pearson M."/>
            <person name="Priest M."/>
            <person name="Roberts A."/>
            <person name="Saif S."/>
            <person name="Shea T."/>
            <person name="Sisk P."/>
            <person name="Sykes S."/>
            <person name="Wortman J."/>
            <person name="Nusbaum C."/>
            <person name="Birren B."/>
        </authorList>
    </citation>
    <scope>NUCLEOTIDE SEQUENCE [LARGE SCALE GENOMIC DNA]</scope>
    <source>
        <strain evidence="2 4">NIPH 3623</strain>
    </source>
</reference>
<evidence type="ECO:0000313" key="2">
    <source>
        <dbReference type="EMBL" id="ENX39740.1"/>
    </source>
</evidence>
<dbReference type="EMBL" id="APSA01000004">
    <property type="protein sequence ID" value="ENX39740.1"/>
    <property type="molecule type" value="Genomic_DNA"/>
</dbReference>
<proteinExistence type="predicted"/>
<keyword evidence="4" id="KW-1185">Reference proteome</keyword>
<protein>
    <recommendedName>
        <fullName evidence="6">Lipoprotein SmpA/OmlA domain-containing protein</fullName>
    </recommendedName>
</protein>
<dbReference type="GeneID" id="80105401"/>
<dbReference type="PATRIC" id="fig|1217698.3.peg.1179"/>
<keyword evidence="1" id="KW-0732">Signal</keyword>
<accession>N9RM35</accession>
<organism evidence="2 4">
    <name type="scientific">Acinetobacter courvalinii</name>
    <dbReference type="NCBI Taxonomy" id="280147"/>
    <lineage>
        <taxon>Bacteria</taxon>
        <taxon>Pseudomonadati</taxon>
        <taxon>Pseudomonadota</taxon>
        <taxon>Gammaproteobacteria</taxon>
        <taxon>Moraxellales</taxon>
        <taxon>Moraxellaceae</taxon>
        <taxon>Acinetobacter</taxon>
    </lineage>
</organism>
<feature type="signal peptide" evidence="1">
    <location>
        <begin position="1"/>
        <end position="19"/>
    </location>
</feature>